<dbReference type="EMBL" id="JAGQHR010000086">
    <property type="protein sequence ID" value="MCA9726943.1"/>
    <property type="molecule type" value="Genomic_DNA"/>
</dbReference>
<organism evidence="1 2">
    <name type="scientific">Eiseniibacteriota bacterium</name>
    <dbReference type="NCBI Taxonomy" id="2212470"/>
    <lineage>
        <taxon>Bacteria</taxon>
        <taxon>Candidatus Eiseniibacteriota</taxon>
    </lineage>
</organism>
<comment type="caution">
    <text evidence="1">The sequence shown here is derived from an EMBL/GenBank/DDBJ whole genome shotgun (WGS) entry which is preliminary data.</text>
</comment>
<gene>
    <name evidence="1" type="ORF">KC729_04615</name>
</gene>
<evidence type="ECO:0000313" key="2">
    <source>
        <dbReference type="Proteomes" id="UP000697710"/>
    </source>
</evidence>
<evidence type="ECO:0000313" key="1">
    <source>
        <dbReference type="EMBL" id="MCA9726943.1"/>
    </source>
</evidence>
<dbReference type="Proteomes" id="UP000697710">
    <property type="component" value="Unassembled WGS sequence"/>
</dbReference>
<proteinExistence type="predicted"/>
<accession>A0A956RNC2</accession>
<sequence length="191" mass="20069">MHKPRWTLFRFPRVRCILTGFVLTAAATILGGPATAGEVILGLSNSMVNSSFDALGVAGHFEIQFLDIDAAVSPIAGVSVSLPDDSRATYTILWVGAKRAVRSQQNAYLVFSGALGLGNRWGASGGRFGLDDEAFLAVIGKVGAHVPVWKRLSWSPAFGVTALRHNGAAGASEGHVGVFADVISVSIRYGD</sequence>
<dbReference type="AlphaFoldDB" id="A0A956RNC2"/>
<protein>
    <submittedName>
        <fullName evidence="1">Uncharacterized protein</fullName>
    </submittedName>
</protein>
<reference evidence="1" key="1">
    <citation type="submission" date="2020-04" db="EMBL/GenBank/DDBJ databases">
        <authorList>
            <person name="Zhang T."/>
        </authorList>
    </citation>
    <scope>NUCLEOTIDE SEQUENCE</scope>
    <source>
        <strain evidence="1">HKST-UBA01</strain>
    </source>
</reference>
<name>A0A956RNC2_UNCEI</name>
<reference evidence="1" key="2">
    <citation type="journal article" date="2021" name="Microbiome">
        <title>Successional dynamics and alternative stable states in a saline activated sludge microbial community over 9 years.</title>
        <authorList>
            <person name="Wang Y."/>
            <person name="Ye J."/>
            <person name="Ju F."/>
            <person name="Liu L."/>
            <person name="Boyd J.A."/>
            <person name="Deng Y."/>
            <person name="Parks D.H."/>
            <person name="Jiang X."/>
            <person name="Yin X."/>
            <person name="Woodcroft B.J."/>
            <person name="Tyson G.W."/>
            <person name="Hugenholtz P."/>
            <person name="Polz M.F."/>
            <person name="Zhang T."/>
        </authorList>
    </citation>
    <scope>NUCLEOTIDE SEQUENCE</scope>
    <source>
        <strain evidence="1">HKST-UBA01</strain>
    </source>
</reference>